<keyword evidence="1" id="KW-1133">Transmembrane helix</keyword>
<evidence type="ECO:0000256" key="1">
    <source>
        <dbReference type="SAM" id="Phobius"/>
    </source>
</evidence>
<feature type="transmembrane region" description="Helical" evidence="1">
    <location>
        <begin position="172"/>
        <end position="194"/>
    </location>
</feature>
<feature type="domain" description="TIR" evidence="2">
    <location>
        <begin position="3"/>
        <end position="109"/>
    </location>
</feature>
<feature type="transmembrane region" description="Helical" evidence="1">
    <location>
        <begin position="251"/>
        <end position="268"/>
    </location>
</feature>
<dbReference type="Pfam" id="PF13676">
    <property type="entry name" value="TIR_2"/>
    <property type="match status" value="1"/>
</dbReference>
<dbReference type="RefSeq" id="WP_076502862.1">
    <property type="nucleotide sequence ID" value="NZ_FTOP01000020.1"/>
</dbReference>
<evidence type="ECO:0000259" key="2">
    <source>
        <dbReference type="Pfam" id="PF13676"/>
    </source>
</evidence>
<dbReference type="AlphaFoldDB" id="A0A1N7PSR2"/>
<reference evidence="4" key="1">
    <citation type="submission" date="2017-01" db="EMBL/GenBank/DDBJ databases">
        <authorList>
            <person name="Varghese N."/>
            <person name="Submissions S."/>
        </authorList>
    </citation>
    <scope>NUCLEOTIDE SEQUENCE [LARGE SCALE GENOMIC DNA]</scope>
    <source>
        <strain evidence="4">DSM 46698</strain>
    </source>
</reference>
<sequence>MKIFICYRSTDKDEGDDIISALLKDSENTVAILKQTEHVDNWKEIVEAKLKESDFVAFLIGEETFKSEQIIWEYAKAKSLNKQIVGIKLKNASEESILFCQGFQVFDNSNQTLKYLDKIFVSDRLLKIEQYKIMVSSTEKVTDARMKVNNLFFTITSSILSVAFVLGKTYSFIPLSVVAMTILTALALLTTYFWEKLVKSYGKLNTGKFKVIDRIEKELRTNMFEEEWRILTQEIDYEPNTKTETKIVTRFRLFIYLTLIIEIIYLLYELFQNFNLAECMCNHLK</sequence>
<proteinExistence type="predicted"/>
<dbReference type="InterPro" id="IPR035897">
    <property type="entry name" value="Toll_tir_struct_dom_sf"/>
</dbReference>
<keyword evidence="1" id="KW-0812">Transmembrane</keyword>
<dbReference type="EMBL" id="FTOP01000020">
    <property type="protein sequence ID" value="SIT13479.1"/>
    <property type="molecule type" value="Genomic_DNA"/>
</dbReference>
<dbReference type="Gene3D" id="3.40.50.10140">
    <property type="entry name" value="Toll/interleukin-1 receptor homology (TIR) domain"/>
    <property type="match status" value="1"/>
</dbReference>
<evidence type="ECO:0000313" key="4">
    <source>
        <dbReference type="Proteomes" id="UP000186026"/>
    </source>
</evidence>
<evidence type="ECO:0000313" key="3">
    <source>
        <dbReference type="EMBL" id="SIT13479.1"/>
    </source>
</evidence>
<dbReference type="SUPFAM" id="SSF52200">
    <property type="entry name" value="Toll/Interleukin receptor TIR domain"/>
    <property type="match status" value="1"/>
</dbReference>
<dbReference type="STRING" id="529505.SAMN05421761_1209"/>
<dbReference type="InterPro" id="IPR056918">
    <property type="entry name" value="8xMP"/>
</dbReference>
<gene>
    <name evidence="3" type="ORF">SAMN05421761_1209</name>
</gene>
<keyword evidence="1" id="KW-0472">Membrane</keyword>
<name>A0A1N7PSR2_9BACT</name>
<dbReference type="Proteomes" id="UP000186026">
    <property type="component" value="Unassembled WGS sequence"/>
</dbReference>
<keyword evidence="4" id="KW-1185">Reference proteome</keyword>
<feature type="transmembrane region" description="Helical" evidence="1">
    <location>
        <begin position="148"/>
        <end position="166"/>
    </location>
</feature>
<dbReference type="Pfam" id="PF24838">
    <property type="entry name" value="8xMP"/>
    <property type="match status" value="1"/>
</dbReference>
<accession>A0A1N7PSR2</accession>
<dbReference type="GO" id="GO:0007165">
    <property type="term" value="P:signal transduction"/>
    <property type="evidence" value="ECO:0007669"/>
    <property type="project" value="InterPro"/>
</dbReference>
<dbReference type="InterPro" id="IPR000157">
    <property type="entry name" value="TIR_dom"/>
</dbReference>
<dbReference type="OrthoDB" id="2048536at2"/>
<protein>
    <submittedName>
        <fullName evidence="3">TIR domain-containing protein</fullName>
    </submittedName>
</protein>
<organism evidence="3 4">
    <name type="scientific">Belliella pelovolcani</name>
    <dbReference type="NCBI Taxonomy" id="529505"/>
    <lineage>
        <taxon>Bacteria</taxon>
        <taxon>Pseudomonadati</taxon>
        <taxon>Bacteroidota</taxon>
        <taxon>Cytophagia</taxon>
        <taxon>Cytophagales</taxon>
        <taxon>Cyclobacteriaceae</taxon>
        <taxon>Belliella</taxon>
    </lineage>
</organism>